<proteinExistence type="predicted"/>
<evidence type="ECO:0000313" key="3">
    <source>
        <dbReference type="Proteomes" id="UP000753376"/>
    </source>
</evidence>
<dbReference type="GO" id="GO:0016787">
    <property type="term" value="F:hydrolase activity"/>
    <property type="evidence" value="ECO:0007669"/>
    <property type="project" value="UniProtKB-KW"/>
</dbReference>
<keyword evidence="3" id="KW-1185">Reference proteome</keyword>
<dbReference type="Proteomes" id="UP000753376">
    <property type="component" value="Unassembled WGS sequence"/>
</dbReference>
<accession>A0ABS6AA77</accession>
<organism evidence="2 3">
    <name type="scientific">Marinobacter salexigens</name>
    <dbReference type="NCBI Taxonomy" id="1925763"/>
    <lineage>
        <taxon>Bacteria</taxon>
        <taxon>Pseudomonadati</taxon>
        <taxon>Pseudomonadota</taxon>
        <taxon>Gammaproteobacteria</taxon>
        <taxon>Pseudomonadales</taxon>
        <taxon>Marinobacteraceae</taxon>
        <taxon>Marinobacter</taxon>
    </lineage>
</organism>
<evidence type="ECO:0000259" key="1">
    <source>
        <dbReference type="Pfam" id="PF00561"/>
    </source>
</evidence>
<keyword evidence="2" id="KW-0378">Hydrolase</keyword>
<dbReference type="InterPro" id="IPR000073">
    <property type="entry name" value="AB_hydrolase_1"/>
</dbReference>
<dbReference type="Pfam" id="PF00561">
    <property type="entry name" value="Abhydrolase_1"/>
    <property type="match status" value="1"/>
</dbReference>
<name>A0ABS6AA77_9GAMM</name>
<sequence length="310" mass="34881">MNKTNSGNRLKSLVLRDGRTLAYRDVGDLHGYPLIFGHGMPGCRLQGQFFHNQALRHGFRVLAPDRPGIGGSDYQQGRQLLDYPKDIEQLADSLGLDTFSHFGWSSGGSRTLACCYALSERVELGVCLSGYTHFSEYDSRQTLGEGANWPIPWLARYSPALVKLAVRLIARLSRRHPRLYMQEAKKLVNQSDHDLLNLLLRGNTFQHDQMVCMESGGKAIATDLLTELKDWGFRLNQVPTPILIYQGEGDAFVPVDYARHLAEHLPNAELTLLPATGHLYPLAENFQDKLFTNIRQRLANKTNVRSPLPQ</sequence>
<dbReference type="EMBL" id="JAHKPV010000019">
    <property type="protein sequence ID" value="MBU2874994.1"/>
    <property type="molecule type" value="Genomic_DNA"/>
</dbReference>
<dbReference type="PANTHER" id="PTHR45763:SF46">
    <property type="entry name" value="AB HYDROLASE-1 DOMAIN-CONTAINING PROTEIN"/>
    <property type="match status" value="1"/>
</dbReference>
<dbReference type="PANTHER" id="PTHR45763">
    <property type="entry name" value="HYDROLASE, ALPHA/BETA FOLD FAMILY PROTEIN, EXPRESSED-RELATED"/>
    <property type="match status" value="1"/>
</dbReference>
<reference evidence="2 3" key="1">
    <citation type="submission" date="2021-05" db="EMBL/GenBank/DDBJ databases">
        <title>Draft genomes of bacteria isolated from model marine particles.</title>
        <authorList>
            <person name="Datta M.S."/>
            <person name="Schwartzman J.A."/>
            <person name="Enke T.N."/>
            <person name="Saavedra J."/>
            <person name="Cermak N."/>
            <person name="Cordero O.X."/>
        </authorList>
    </citation>
    <scope>NUCLEOTIDE SEQUENCE [LARGE SCALE GENOMIC DNA]</scope>
    <source>
        <strain evidence="2 3">D2M19</strain>
    </source>
</reference>
<gene>
    <name evidence="2" type="ORF">KO508_13375</name>
</gene>
<feature type="domain" description="AB hydrolase-1" evidence="1">
    <location>
        <begin position="32"/>
        <end position="279"/>
    </location>
</feature>
<protein>
    <submittedName>
        <fullName evidence="2">Alpha/beta hydrolase</fullName>
    </submittedName>
</protein>
<comment type="caution">
    <text evidence="2">The sequence shown here is derived from an EMBL/GenBank/DDBJ whole genome shotgun (WGS) entry which is preliminary data.</text>
</comment>
<evidence type="ECO:0000313" key="2">
    <source>
        <dbReference type="EMBL" id="MBU2874994.1"/>
    </source>
</evidence>